<evidence type="ECO:0000313" key="4">
    <source>
        <dbReference type="Proteomes" id="UP001595616"/>
    </source>
</evidence>
<protein>
    <submittedName>
        <fullName evidence="3">Lipocalin family protein</fullName>
    </submittedName>
</protein>
<name>A0ABV7YZ79_9BACT</name>
<organism evidence="3 4">
    <name type="scientific">Lacihabitans lacunae</name>
    <dbReference type="NCBI Taxonomy" id="1028214"/>
    <lineage>
        <taxon>Bacteria</taxon>
        <taxon>Pseudomonadati</taxon>
        <taxon>Bacteroidota</taxon>
        <taxon>Cytophagia</taxon>
        <taxon>Cytophagales</taxon>
        <taxon>Leadbetterellaceae</taxon>
        <taxon>Lacihabitans</taxon>
    </lineage>
</organism>
<reference evidence="4" key="1">
    <citation type="journal article" date="2019" name="Int. J. Syst. Evol. Microbiol.">
        <title>The Global Catalogue of Microorganisms (GCM) 10K type strain sequencing project: providing services to taxonomists for standard genome sequencing and annotation.</title>
        <authorList>
            <consortium name="The Broad Institute Genomics Platform"/>
            <consortium name="The Broad Institute Genome Sequencing Center for Infectious Disease"/>
            <person name="Wu L."/>
            <person name="Ma J."/>
        </authorList>
    </citation>
    <scope>NUCLEOTIDE SEQUENCE [LARGE SCALE GENOMIC DNA]</scope>
    <source>
        <strain evidence="4">CECT 7956</strain>
    </source>
</reference>
<sequence length="147" mass="16667">MTTKSLYFALLILLFFSCQKEEVPSETALGILGNWQIENAMTDEPVSYSLWEVQTAFSPCLKEAVFTFDQNKKFTEIEPLNCKSSFLGLPLTGTYKINEVDSTLQVIDATNQAFSGKLKLVDNKMLWKLTVLIENNKTPLNITFIKK</sequence>
<feature type="chain" id="PRO_5046988692" evidence="1">
    <location>
        <begin position="21"/>
        <end position="147"/>
    </location>
</feature>
<gene>
    <name evidence="3" type="ORF">ACFOOI_15990</name>
</gene>
<dbReference type="Proteomes" id="UP001595616">
    <property type="component" value="Unassembled WGS sequence"/>
</dbReference>
<feature type="signal peptide" evidence="1">
    <location>
        <begin position="1"/>
        <end position="20"/>
    </location>
</feature>
<dbReference type="EMBL" id="JBHRYQ010000001">
    <property type="protein sequence ID" value="MFC3812162.1"/>
    <property type="molecule type" value="Genomic_DNA"/>
</dbReference>
<dbReference type="InterPro" id="IPR024311">
    <property type="entry name" value="Lipocalin-like"/>
</dbReference>
<evidence type="ECO:0000313" key="3">
    <source>
        <dbReference type="EMBL" id="MFC3812162.1"/>
    </source>
</evidence>
<keyword evidence="4" id="KW-1185">Reference proteome</keyword>
<dbReference type="Pfam" id="PF13648">
    <property type="entry name" value="Lipocalin_4"/>
    <property type="match status" value="1"/>
</dbReference>
<keyword evidence="1" id="KW-0732">Signal</keyword>
<evidence type="ECO:0000256" key="1">
    <source>
        <dbReference type="SAM" id="SignalP"/>
    </source>
</evidence>
<feature type="domain" description="Lipocalin-like" evidence="2">
    <location>
        <begin position="31"/>
        <end position="125"/>
    </location>
</feature>
<proteinExistence type="predicted"/>
<dbReference type="RefSeq" id="WP_379839028.1">
    <property type="nucleotide sequence ID" value="NZ_JBHRYQ010000001.1"/>
</dbReference>
<accession>A0ABV7YZ79</accession>
<evidence type="ECO:0000259" key="2">
    <source>
        <dbReference type="Pfam" id="PF13648"/>
    </source>
</evidence>
<comment type="caution">
    <text evidence="3">The sequence shown here is derived from an EMBL/GenBank/DDBJ whole genome shotgun (WGS) entry which is preliminary data.</text>
</comment>
<dbReference type="PROSITE" id="PS51257">
    <property type="entry name" value="PROKAR_LIPOPROTEIN"/>
    <property type="match status" value="1"/>
</dbReference>